<protein>
    <submittedName>
        <fullName evidence="1">Uncharacterized protein</fullName>
    </submittedName>
</protein>
<evidence type="ECO:0000313" key="1">
    <source>
        <dbReference type="EMBL" id="CAH1417671.1"/>
    </source>
</evidence>
<name>A0AAU9LWH3_9ASTR</name>
<evidence type="ECO:0000313" key="2">
    <source>
        <dbReference type="Proteomes" id="UP001157418"/>
    </source>
</evidence>
<dbReference type="AlphaFoldDB" id="A0AAU9LWH3"/>
<keyword evidence="2" id="KW-1185">Reference proteome</keyword>
<accession>A0AAU9LWH3</accession>
<reference evidence="1 2" key="1">
    <citation type="submission" date="2022-01" db="EMBL/GenBank/DDBJ databases">
        <authorList>
            <person name="Xiong W."/>
            <person name="Schranz E."/>
        </authorList>
    </citation>
    <scope>NUCLEOTIDE SEQUENCE [LARGE SCALE GENOMIC DNA]</scope>
</reference>
<proteinExistence type="predicted"/>
<gene>
    <name evidence="1" type="ORF">LVIROSA_LOCUS5333</name>
</gene>
<organism evidence="1 2">
    <name type="scientific">Lactuca virosa</name>
    <dbReference type="NCBI Taxonomy" id="75947"/>
    <lineage>
        <taxon>Eukaryota</taxon>
        <taxon>Viridiplantae</taxon>
        <taxon>Streptophyta</taxon>
        <taxon>Embryophyta</taxon>
        <taxon>Tracheophyta</taxon>
        <taxon>Spermatophyta</taxon>
        <taxon>Magnoliopsida</taxon>
        <taxon>eudicotyledons</taxon>
        <taxon>Gunneridae</taxon>
        <taxon>Pentapetalae</taxon>
        <taxon>asterids</taxon>
        <taxon>campanulids</taxon>
        <taxon>Asterales</taxon>
        <taxon>Asteraceae</taxon>
        <taxon>Cichorioideae</taxon>
        <taxon>Cichorieae</taxon>
        <taxon>Lactucinae</taxon>
        <taxon>Lactuca</taxon>
    </lineage>
</organism>
<dbReference type="PANTHER" id="PTHR10492:SF97">
    <property type="entry name" value="ATP-DEPENDENT DNA HELICASE"/>
    <property type="match status" value="1"/>
</dbReference>
<dbReference type="Proteomes" id="UP001157418">
    <property type="component" value="Unassembled WGS sequence"/>
</dbReference>
<dbReference type="EMBL" id="CAKMRJ010000113">
    <property type="protein sequence ID" value="CAH1417671.1"/>
    <property type="molecule type" value="Genomic_DNA"/>
</dbReference>
<sequence>MHMNLEWCNELGSIKTPPVERLSFHLEDKQPIVFKSSQRVTNVVSKPTIAASQFLAWMECNNYDEKARKLSYVEFPSQYVWNKSDKVWTRRKTKTKSLGRINHVSPKFGDVYYLCLLLNKVKGPTCYEDIGIVNGTVYESYKDACYALGLSDDDREYISSIHETHHWTIASFYRLEAKTGSNFPPNVVIH</sequence>
<dbReference type="PANTHER" id="PTHR10492">
    <property type="match status" value="1"/>
</dbReference>
<comment type="caution">
    <text evidence="1">The sequence shown here is derived from an EMBL/GenBank/DDBJ whole genome shotgun (WGS) entry which is preliminary data.</text>
</comment>